<evidence type="ECO:0000313" key="3">
    <source>
        <dbReference type="Proteomes" id="UP000190105"/>
    </source>
</evidence>
<proteinExistence type="predicted"/>
<dbReference type="OrthoDB" id="1861912at2"/>
<dbReference type="Pfam" id="PF01547">
    <property type="entry name" value="SBP_bac_1"/>
    <property type="match status" value="1"/>
</dbReference>
<evidence type="ECO:0000256" key="1">
    <source>
        <dbReference type="SAM" id="SignalP"/>
    </source>
</evidence>
<dbReference type="Proteomes" id="UP000190105">
    <property type="component" value="Unassembled WGS sequence"/>
</dbReference>
<dbReference type="Gene3D" id="3.40.190.10">
    <property type="entry name" value="Periplasmic binding protein-like II"/>
    <property type="match status" value="2"/>
</dbReference>
<dbReference type="InterPro" id="IPR050490">
    <property type="entry name" value="Bact_solute-bd_prot1"/>
</dbReference>
<dbReference type="AlphaFoldDB" id="A0A1T4WDZ8"/>
<keyword evidence="3" id="KW-1185">Reference proteome</keyword>
<reference evidence="3" key="1">
    <citation type="submission" date="2017-02" db="EMBL/GenBank/DDBJ databases">
        <authorList>
            <person name="Varghese N."/>
            <person name="Submissions S."/>
        </authorList>
    </citation>
    <scope>NUCLEOTIDE SEQUENCE [LARGE SCALE GENOMIC DNA]</scope>
    <source>
        <strain evidence="3">USBA 833</strain>
    </source>
</reference>
<organism evidence="2 3">
    <name type="scientific">Caloramator quimbayensis</name>
    <dbReference type="NCBI Taxonomy" id="1147123"/>
    <lineage>
        <taxon>Bacteria</taxon>
        <taxon>Bacillati</taxon>
        <taxon>Bacillota</taxon>
        <taxon>Clostridia</taxon>
        <taxon>Eubacteriales</taxon>
        <taxon>Clostridiaceae</taxon>
        <taxon>Caloramator</taxon>
    </lineage>
</organism>
<dbReference type="SUPFAM" id="SSF53850">
    <property type="entry name" value="Periplasmic binding protein-like II"/>
    <property type="match status" value="1"/>
</dbReference>
<dbReference type="RefSeq" id="WP_078695049.1">
    <property type="nucleotide sequence ID" value="NZ_FUYH01000001.1"/>
</dbReference>
<accession>A0A1T4WDZ8</accession>
<evidence type="ECO:0000313" key="2">
    <source>
        <dbReference type="EMBL" id="SKA75359.1"/>
    </source>
</evidence>
<sequence>MRKKIKLLTTITLLVMFVLSLTSCGKKQDGQTQNSENAGKNEPIVIKYPSFQVGVNSYAPVLAKNIEEFNKKYEGKIKVEIEEIPGDQAYVDKMKVLLSANELPDIVYAGGYNLLDPALEKNAVVDLTPYLDADPEWKAMFSKEVLEFNSRNGKIYSLPNERQVIGYFYNKELFKKAGINEPPKTWDEFFAVCDKLKAAGITPLSMDTQDSGWLTSLWMNSMVGTNGDNGNKLFSVKYKYKELQK</sequence>
<dbReference type="InterPro" id="IPR006059">
    <property type="entry name" value="SBP"/>
</dbReference>
<gene>
    <name evidence="2" type="ORF">SAMN05443428_1012</name>
</gene>
<feature type="chain" id="PRO_5039427233" evidence="1">
    <location>
        <begin position="28"/>
        <end position="245"/>
    </location>
</feature>
<dbReference type="PANTHER" id="PTHR43649">
    <property type="entry name" value="ARABINOSE-BINDING PROTEIN-RELATED"/>
    <property type="match status" value="1"/>
</dbReference>
<name>A0A1T4WDZ8_9CLOT</name>
<protein>
    <submittedName>
        <fullName evidence="2">Raffinose/stachyose/melibiose transport system substrate-binding protein</fullName>
    </submittedName>
</protein>
<dbReference type="EMBL" id="FUYH01000001">
    <property type="protein sequence ID" value="SKA75359.1"/>
    <property type="molecule type" value="Genomic_DNA"/>
</dbReference>
<keyword evidence="1" id="KW-0732">Signal</keyword>
<dbReference type="PANTHER" id="PTHR43649:SF12">
    <property type="entry name" value="DIACETYLCHITOBIOSE BINDING PROTEIN DASA"/>
    <property type="match status" value="1"/>
</dbReference>
<feature type="signal peptide" evidence="1">
    <location>
        <begin position="1"/>
        <end position="27"/>
    </location>
</feature>
<dbReference type="PROSITE" id="PS51257">
    <property type="entry name" value="PROKAR_LIPOPROTEIN"/>
    <property type="match status" value="1"/>
</dbReference>
<dbReference type="STRING" id="1147123.SAMN05443428_1012"/>